<organism evidence="1">
    <name type="scientific">hydrocarbon metagenome</name>
    <dbReference type="NCBI Taxonomy" id="938273"/>
    <lineage>
        <taxon>unclassified sequences</taxon>
        <taxon>metagenomes</taxon>
        <taxon>ecological metagenomes</taxon>
    </lineage>
</organism>
<dbReference type="Pfam" id="PF14076">
    <property type="entry name" value="DUF4258"/>
    <property type="match status" value="1"/>
</dbReference>
<dbReference type="EMBL" id="LNQE01001210">
    <property type="protein sequence ID" value="KUG20247.1"/>
    <property type="molecule type" value="Genomic_DNA"/>
</dbReference>
<comment type="caution">
    <text evidence="1">The sequence shown here is derived from an EMBL/GenBank/DDBJ whole genome shotgun (WGS) entry which is preliminary data.</text>
</comment>
<evidence type="ECO:0000313" key="1">
    <source>
        <dbReference type="EMBL" id="KUG20247.1"/>
    </source>
</evidence>
<gene>
    <name evidence="1" type="ORF">ASZ90_010020</name>
</gene>
<reference evidence="1" key="1">
    <citation type="journal article" date="2015" name="Proc. Natl. Acad. Sci. U.S.A.">
        <title>Networks of energetic and metabolic interactions define dynamics in microbial communities.</title>
        <authorList>
            <person name="Embree M."/>
            <person name="Liu J.K."/>
            <person name="Al-Bassam M.M."/>
            <person name="Zengler K."/>
        </authorList>
    </citation>
    <scope>NUCLEOTIDE SEQUENCE</scope>
</reference>
<protein>
    <recommendedName>
        <fullName evidence="2">DUF4258 domain-containing protein</fullName>
    </recommendedName>
</protein>
<proteinExistence type="predicted"/>
<dbReference type="AlphaFoldDB" id="A0A0W8FH96"/>
<accession>A0A0W8FH96</accession>
<dbReference type="InterPro" id="IPR025354">
    <property type="entry name" value="DUF4258"/>
</dbReference>
<name>A0A0W8FH96_9ZZZZ</name>
<evidence type="ECO:0008006" key="2">
    <source>
        <dbReference type="Google" id="ProtNLM"/>
    </source>
</evidence>
<sequence length="157" mass="17873">MLSKSTGSGAGRRTLFTGSYPHIIHSCTVGQTTIEPRTDDYFCRAEIHMYAVMRADRDRMAELVLKDAVLISRHARIRMFERNIRTDDIIGIITDGEVIEEYHDDEPCPSLLILGFIGEKAYHAVAICDDHVRLITTYAPSEEKWTNVRTRIDTNDS</sequence>